<evidence type="ECO:0000256" key="1">
    <source>
        <dbReference type="SAM" id="MobiDB-lite"/>
    </source>
</evidence>
<dbReference type="EMBL" id="CP023323">
    <property type="protein sequence ID" value="ATY61242.1"/>
    <property type="molecule type" value="Genomic_DNA"/>
</dbReference>
<dbReference type="VEuPathDB" id="FungiDB:A9K55_005878"/>
<dbReference type="VEuPathDB" id="FungiDB:CCM_03089"/>
<feature type="compositionally biased region" description="Basic and acidic residues" evidence="1">
    <location>
        <begin position="108"/>
        <end position="118"/>
    </location>
</feature>
<dbReference type="AlphaFoldDB" id="A0A2H4SDQ8"/>
<dbReference type="Proteomes" id="UP000323067">
    <property type="component" value="Chromosome vi"/>
</dbReference>
<organism evidence="2 3">
    <name type="scientific">Cordyceps militaris</name>
    <name type="common">Caterpillar fungus</name>
    <name type="synonym">Clavaria militaris</name>
    <dbReference type="NCBI Taxonomy" id="73501"/>
    <lineage>
        <taxon>Eukaryota</taxon>
        <taxon>Fungi</taxon>
        <taxon>Dikarya</taxon>
        <taxon>Ascomycota</taxon>
        <taxon>Pezizomycotina</taxon>
        <taxon>Sordariomycetes</taxon>
        <taxon>Hypocreomycetidae</taxon>
        <taxon>Hypocreales</taxon>
        <taxon>Cordycipitaceae</taxon>
        <taxon>Cordyceps</taxon>
    </lineage>
</organism>
<evidence type="ECO:0000313" key="3">
    <source>
        <dbReference type="Proteomes" id="UP000323067"/>
    </source>
</evidence>
<gene>
    <name evidence="2" type="ORF">A9K55_005878</name>
</gene>
<accession>A0A2H4SDQ8</accession>
<name>A0A2H4SDQ8_CORMI</name>
<sequence>MHLVGSLRLVDQVALRHFVAQIGLHSKAMSRSLSKKQEAMGVHLHVDCIVYYTELCKSHAQRSRHGPGVRPFLPDDSTIPSSPALSTLLFLLSIFSPGDAGLRVSPPRARDAKVGRGQ</sequence>
<evidence type="ECO:0000313" key="2">
    <source>
        <dbReference type="EMBL" id="ATY61242.1"/>
    </source>
</evidence>
<protein>
    <submittedName>
        <fullName evidence="2">Uncharacterized protein</fullName>
    </submittedName>
</protein>
<reference evidence="2 3" key="1">
    <citation type="journal article" date="2017" name="BMC Genomics">
        <title>Chromosome level assembly and secondary metabolite potential of the parasitic fungus Cordyceps militaris.</title>
        <authorList>
            <person name="Kramer G.J."/>
            <person name="Nodwell J.R."/>
        </authorList>
    </citation>
    <scope>NUCLEOTIDE SEQUENCE [LARGE SCALE GENOMIC DNA]</scope>
    <source>
        <strain evidence="2 3">ATCC 34164</strain>
    </source>
</reference>
<feature type="region of interest" description="Disordered" evidence="1">
    <location>
        <begin position="98"/>
        <end position="118"/>
    </location>
</feature>
<proteinExistence type="predicted"/>